<organism evidence="7 8">
    <name type="scientific">Saccharopolyspora shandongensis</name>
    <dbReference type="NCBI Taxonomy" id="418495"/>
    <lineage>
        <taxon>Bacteria</taxon>
        <taxon>Bacillati</taxon>
        <taxon>Actinomycetota</taxon>
        <taxon>Actinomycetes</taxon>
        <taxon>Pseudonocardiales</taxon>
        <taxon>Pseudonocardiaceae</taxon>
        <taxon>Saccharopolyspora</taxon>
    </lineage>
</organism>
<dbReference type="Pfam" id="PF03704">
    <property type="entry name" value="BTAD"/>
    <property type="match status" value="1"/>
</dbReference>
<proteinExistence type="inferred from homology"/>
<evidence type="ECO:0000256" key="4">
    <source>
        <dbReference type="ARBA" id="ARBA00023163"/>
    </source>
</evidence>
<comment type="similarity">
    <text evidence="1">Belongs to the AfsR/DnrI/RedD regulatory family.</text>
</comment>
<dbReference type="PANTHER" id="PTHR35807:SF1">
    <property type="entry name" value="TRANSCRIPTIONAL REGULATOR REDD"/>
    <property type="match status" value="1"/>
</dbReference>
<dbReference type="EMBL" id="FNOK01000033">
    <property type="protein sequence ID" value="SDY71372.1"/>
    <property type="molecule type" value="Genomic_DNA"/>
</dbReference>
<dbReference type="Gene3D" id="1.25.40.10">
    <property type="entry name" value="Tetratricopeptide repeat domain"/>
    <property type="match status" value="1"/>
</dbReference>
<reference evidence="8" key="1">
    <citation type="submission" date="2016-10" db="EMBL/GenBank/DDBJ databases">
        <authorList>
            <person name="Varghese N."/>
            <person name="Submissions S."/>
        </authorList>
    </citation>
    <scope>NUCLEOTIDE SEQUENCE [LARGE SCALE GENOMIC DNA]</scope>
    <source>
        <strain evidence="8">CGMCC 4.3530</strain>
    </source>
</reference>
<dbReference type="PROSITE" id="PS51755">
    <property type="entry name" value="OMPR_PHOB"/>
    <property type="match status" value="1"/>
</dbReference>
<dbReference type="PANTHER" id="PTHR35807">
    <property type="entry name" value="TRANSCRIPTIONAL REGULATOR REDD-RELATED"/>
    <property type="match status" value="1"/>
</dbReference>
<dbReference type="CDD" id="cd15831">
    <property type="entry name" value="BTAD"/>
    <property type="match status" value="1"/>
</dbReference>
<evidence type="ECO:0000313" key="8">
    <source>
        <dbReference type="Proteomes" id="UP000199529"/>
    </source>
</evidence>
<dbReference type="InterPro" id="IPR005158">
    <property type="entry name" value="BTAD"/>
</dbReference>
<dbReference type="AlphaFoldDB" id="A0A1H3M3Q8"/>
<gene>
    <name evidence="7" type="ORF">SAMN05216215_103345</name>
</gene>
<dbReference type="GO" id="GO:0000160">
    <property type="term" value="P:phosphorelay signal transduction system"/>
    <property type="evidence" value="ECO:0007669"/>
    <property type="project" value="InterPro"/>
</dbReference>
<evidence type="ECO:0000259" key="6">
    <source>
        <dbReference type="PROSITE" id="PS51755"/>
    </source>
</evidence>
<feature type="domain" description="OmpR/PhoB-type" evidence="6">
    <location>
        <begin position="1"/>
        <end position="106"/>
    </location>
</feature>
<evidence type="ECO:0000256" key="1">
    <source>
        <dbReference type="ARBA" id="ARBA00005820"/>
    </source>
</evidence>
<dbReference type="InterPro" id="IPR001867">
    <property type="entry name" value="OmpR/PhoB-type_DNA-bd"/>
</dbReference>
<protein>
    <submittedName>
        <fullName evidence="7">DNA-binding transcriptional activator of the SARP family</fullName>
    </submittedName>
</protein>
<dbReference type="Pfam" id="PF00486">
    <property type="entry name" value="Trans_reg_C"/>
    <property type="match status" value="1"/>
</dbReference>
<dbReference type="InterPro" id="IPR036388">
    <property type="entry name" value="WH-like_DNA-bd_sf"/>
</dbReference>
<dbReference type="InterPro" id="IPR016032">
    <property type="entry name" value="Sig_transdc_resp-reg_C-effctor"/>
</dbReference>
<keyword evidence="2" id="KW-0805">Transcription regulation</keyword>
<dbReference type="Proteomes" id="UP000199529">
    <property type="component" value="Unassembled WGS sequence"/>
</dbReference>
<keyword evidence="4" id="KW-0804">Transcription</keyword>
<keyword evidence="3 5" id="KW-0238">DNA-binding</keyword>
<evidence type="ECO:0000313" key="7">
    <source>
        <dbReference type="EMBL" id="SDY71372.1"/>
    </source>
</evidence>
<dbReference type="InterPro" id="IPR011990">
    <property type="entry name" value="TPR-like_helical_dom_sf"/>
</dbReference>
<evidence type="ECO:0000256" key="3">
    <source>
        <dbReference type="ARBA" id="ARBA00023125"/>
    </source>
</evidence>
<name>A0A1H3M3Q8_9PSEU</name>
<evidence type="ECO:0000256" key="5">
    <source>
        <dbReference type="PROSITE-ProRule" id="PRU01091"/>
    </source>
</evidence>
<dbReference type="SMART" id="SM01043">
    <property type="entry name" value="BTAD"/>
    <property type="match status" value="1"/>
</dbReference>
<dbReference type="SUPFAM" id="SSF48452">
    <property type="entry name" value="TPR-like"/>
    <property type="match status" value="1"/>
</dbReference>
<accession>A0A1H3M3Q8</accession>
<sequence>MLGMPLLEINVLGPVSVRLRNCSIVPTAGKPRQVLALLALRCGRAVSASTLMSEIWGDAVPRSGPTTLQTYVLQLRRRIEGSLPVGSKQTAKELLARSYNGYQLVAASRSFDLAEFDRLAASGSAALEKCDAESAARYLGQALDLWRGPVLVDVPMGRVLAAAAATIEDARTRVLEQRIVADLHLGRHAALIPELRTLVAAHPADENTSALLMIALQRSGAVPRALQVFEDLSRALGGEPSACLQRLRQELIEDPARIEVSTYFPVERGLPRTV</sequence>
<dbReference type="SMART" id="SM00862">
    <property type="entry name" value="Trans_reg_C"/>
    <property type="match status" value="1"/>
</dbReference>
<dbReference type="SUPFAM" id="SSF46894">
    <property type="entry name" value="C-terminal effector domain of the bipartite response regulators"/>
    <property type="match status" value="1"/>
</dbReference>
<dbReference type="STRING" id="418495.SAMN05216215_103345"/>
<evidence type="ECO:0000256" key="2">
    <source>
        <dbReference type="ARBA" id="ARBA00023015"/>
    </source>
</evidence>
<dbReference type="GO" id="GO:0006355">
    <property type="term" value="P:regulation of DNA-templated transcription"/>
    <property type="evidence" value="ECO:0007669"/>
    <property type="project" value="InterPro"/>
</dbReference>
<dbReference type="Gene3D" id="1.10.10.10">
    <property type="entry name" value="Winged helix-like DNA-binding domain superfamily/Winged helix DNA-binding domain"/>
    <property type="match status" value="1"/>
</dbReference>
<dbReference type="InterPro" id="IPR051677">
    <property type="entry name" value="AfsR-DnrI-RedD_regulator"/>
</dbReference>
<feature type="DNA-binding region" description="OmpR/PhoB-type" evidence="5">
    <location>
        <begin position="1"/>
        <end position="106"/>
    </location>
</feature>
<dbReference type="GO" id="GO:0003677">
    <property type="term" value="F:DNA binding"/>
    <property type="evidence" value="ECO:0007669"/>
    <property type="project" value="UniProtKB-UniRule"/>
</dbReference>
<keyword evidence="8" id="KW-1185">Reference proteome</keyword>